<organism evidence="1 2">
    <name type="scientific">Ancylobacter crimeensis</name>
    <dbReference type="NCBI Taxonomy" id="2579147"/>
    <lineage>
        <taxon>Bacteria</taxon>
        <taxon>Pseudomonadati</taxon>
        <taxon>Pseudomonadota</taxon>
        <taxon>Alphaproteobacteria</taxon>
        <taxon>Hyphomicrobiales</taxon>
        <taxon>Xanthobacteraceae</taxon>
        <taxon>Ancylobacter</taxon>
    </lineage>
</organism>
<protein>
    <submittedName>
        <fullName evidence="1">Uncharacterized protein</fullName>
    </submittedName>
</protein>
<evidence type="ECO:0000313" key="2">
    <source>
        <dbReference type="Proteomes" id="UP001203284"/>
    </source>
</evidence>
<reference evidence="1 2" key="1">
    <citation type="submission" date="2022-04" db="EMBL/GenBank/DDBJ databases">
        <authorList>
            <person name="Grouzdev D.S."/>
            <person name="Pantiukh K.S."/>
            <person name="Krutkina M.S."/>
        </authorList>
    </citation>
    <scope>NUCLEOTIDE SEQUENCE [LARGE SCALE GENOMIC DNA]</scope>
    <source>
        <strain evidence="1 2">6x-1</strain>
    </source>
</reference>
<dbReference type="RefSeq" id="WP_247025637.1">
    <property type="nucleotide sequence ID" value="NZ_JALKCH010000001.1"/>
</dbReference>
<accession>A0ABT0D5Z6</accession>
<dbReference type="EMBL" id="JALKCH010000001">
    <property type="protein sequence ID" value="MCK0195348.1"/>
    <property type="molecule type" value="Genomic_DNA"/>
</dbReference>
<sequence>MTPSRTLYALLPAYFRRRDAELGYPCRALFDVLEEDGADLIAADLDAFAAGLFVETAPEELLAEIGALIGAPTLRPVPMGSGTSLRAFLGNLLRYRRAKGTPAALEMLARDVTLYSAKAVEYYARLAATPTMRAPRLDRPATARMNDVDGLARHGTPFDRNPRTPDMRSIARAGGRYNIPNVGVHLWRLEAVPFEAPDADAADPGDLATTLPFLPWAPHPGHFALLPGGQASPLFMPQQNAEEGAPQAHQVPERLRRLPLKRDLDAIAEGRLEPSGSVWFGGEYAAFTLFLQYDGEANYRRIPPGQVRIGALTNPPYTQPAPVSGGLPSGIEACLDPATGRLVVRDTDVANGFPAITGARLAAAYGQPGALGGGAYDRNVRGDTQVPFRVPKENGPRILVVEPGAPDAGDRYSSLANALAAWKDPANAQRRGIIVITANMADQGIGNLTIELAAGCDLTIVAAEWRLPDDPTDPEAPQGFIVRKMRRMLLDRRVRVKTVAVPDTPPGALHLDGLLLLRGMEVEDGAARSITARHCTLLDGVTVPALRLPGTTGQVSLGLDRCIFGTIEAGSALTVIAARESILAPGAGIAAPQADLDLFRLTAFAPIAAKSATASDCMFSANVTLARTQSGCVRYSYLGGADNRLPRRFRCQPDLAWDAAKDAYAASTPAERSAALERMRLALRPSFLDPDPTGPGFALLTIDSPTEIRFGGENEAEMGAYGFLGGSTRIANLTDLFADFVPFGMEAGARSADRSSTEAARRNLP</sequence>
<proteinExistence type="predicted"/>
<name>A0ABT0D5Z6_9HYPH</name>
<comment type="caution">
    <text evidence="1">The sequence shown here is derived from an EMBL/GenBank/DDBJ whole genome shotgun (WGS) entry which is preliminary data.</text>
</comment>
<dbReference type="Proteomes" id="UP001203284">
    <property type="component" value="Unassembled WGS sequence"/>
</dbReference>
<gene>
    <name evidence="1" type="ORF">MWN34_00320</name>
</gene>
<keyword evidence="2" id="KW-1185">Reference proteome</keyword>
<evidence type="ECO:0000313" key="1">
    <source>
        <dbReference type="EMBL" id="MCK0195348.1"/>
    </source>
</evidence>